<evidence type="ECO:0008006" key="4">
    <source>
        <dbReference type="Google" id="ProtNLM"/>
    </source>
</evidence>
<dbReference type="Proteomes" id="UP000290889">
    <property type="component" value="Chromosome"/>
</dbReference>
<feature type="signal peptide" evidence="1">
    <location>
        <begin position="1"/>
        <end position="21"/>
    </location>
</feature>
<dbReference type="EMBL" id="CP035544">
    <property type="protein sequence ID" value="QBA63582.1"/>
    <property type="molecule type" value="Genomic_DNA"/>
</dbReference>
<accession>A0A411E7E8</accession>
<evidence type="ECO:0000256" key="1">
    <source>
        <dbReference type="SAM" id="SignalP"/>
    </source>
</evidence>
<evidence type="ECO:0000313" key="2">
    <source>
        <dbReference type="EMBL" id="QBA63582.1"/>
    </source>
</evidence>
<keyword evidence="3" id="KW-1185">Reference proteome</keyword>
<organism evidence="2 3">
    <name type="scientific">Muriicola soli</name>
    <dbReference type="NCBI Taxonomy" id="2507538"/>
    <lineage>
        <taxon>Bacteria</taxon>
        <taxon>Pseudomonadati</taxon>
        <taxon>Bacteroidota</taxon>
        <taxon>Flavobacteriia</taxon>
        <taxon>Flavobacteriales</taxon>
        <taxon>Flavobacteriaceae</taxon>
        <taxon>Muriicola</taxon>
    </lineage>
</organism>
<proteinExistence type="predicted"/>
<dbReference type="KEGG" id="mur:EQY75_02870"/>
<dbReference type="OrthoDB" id="1122048at2"/>
<gene>
    <name evidence="2" type="ORF">EQY75_02870</name>
</gene>
<dbReference type="RefSeq" id="WP_129602709.1">
    <property type="nucleotide sequence ID" value="NZ_CP035544.1"/>
</dbReference>
<sequence length="121" mass="13820">MKTLKSISVMALLFATAYSYANTSSTISSVQENEVEVISLEKNEPFFRKAGDKLYLNFFNKEMGDIQIRVVDSENRIVYSEVLKSKLVVEKAFNFGKAEKDSYKVVVKDGKDTYAEYYVVK</sequence>
<dbReference type="AlphaFoldDB" id="A0A411E7E8"/>
<reference evidence="2 3" key="1">
    <citation type="submission" date="2019-01" db="EMBL/GenBank/DDBJ databases">
        <title>Muriicola soli sp. nov., isolated from soil.</title>
        <authorList>
            <person name="Kang H.J."/>
            <person name="Kim S.B."/>
        </authorList>
    </citation>
    <scope>NUCLEOTIDE SEQUENCE [LARGE SCALE GENOMIC DNA]</scope>
    <source>
        <strain evidence="2 3">MMS17-SY002</strain>
    </source>
</reference>
<keyword evidence="1" id="KW-0732">Signal</keyword>
<protein>
    <recommendedName>
        <fullName evidence="4">DUF3244 domain-containing protein</fullName>
    </recommendedName>
</protein>
<name>A0A411E7E8_9FLAO</name>
<feature type="chain" id="PRO_5019137499" description="DUF3244 domain-containing protein" evidence="1">
    <location>
        <begin position="22"/>
        <end position="121"/>
    </location>
</feature>
<evidence type="ECO:0000313" key="3">
    <source>
        <dbReference type="Proteomes" id="UP000290889"/>
    </source>
</evidence>